<feature type="binding site" evidence="2">
    <location>
        <position position="284"/>
    </location>
    <ligand>
        <name>ATP</name>
        <dbReference type="ChEBI" id="CHEBI:30616"/>
    </ligand>
</feature>
<dbReference type="InterPro" id="IPR036597">
    <property type="entry name" value="Fido-like_dom_sf"/>
</dbReference>
<keyword evidence="2" id="KW-0547">Nucleotide-binding</keyword>
<accession>A0A7K1J4L1</accession>
<organism evidence="4 5">
    <name type="scientific">Bifidobacterium canis</name>
    <dbReference type="NCBI Taxonomy" id="2610880"/>
    <lineage>
        <taxon>Bacteria</taxon>
        <taxon>Bacillati</taxon>
        <taxon>Actinomycetota</taxon>
        <taxon>Actinomycetes</taxon>
        <taxon>Bifidobacteriales</taxon>
        <taxon>Bifidobacteriaceae</taxon>
        <taxon>Bifidobacterium</taxon>
    </lineage>
</organism>
<dbReference type="PANTHER" id="PTHR13504">
    <property type="entry name" value="FIDO DOMAIN-CONTAINING PROTEIN DDB_G0283145"/>
    <property type="match status" value="1"/>
</dbReference>
<dbReference type="Gene3D" id="1.10.3290.10">
    <property type="entry name" value="Fido-like domain"/>
    <property type="match status" value="1"/>
</dbReference>
<feature type="domain" description="Fido" evidence="3">
    <location>
        <begin position="145"/>
        <end position="301"/>
    </location>
</feature>
<dbReference type="PROSITE" id="PS51459">
    <property type="entry name" value="FIDO"/>
    <property type="match status" value="1"/>
</dbReference>
<dbReference type="GO" id="GO:0051301">
    <property type="term" value="P:cell division"/>
    <property type="evidence" value="ECO:0007669"/>
    <property type="project" value="UniProtKB-KW"/>
</dbReference>
<dbReference type="GO" id="GO:0005524">
    <property type="term" value="F:ATP binding"/>
    <property type="evidence" value="ECO:0007669"/>
    <property type="project" value="UniProtKB-KW"/>
</dbReference>
<dbReference type="InterPro" id="IPR036390">
    <property type="entry name" value="WH_DNA-bd_sf"/>
</dbReference>
<keyword evidence="2" id="KW-0067">ATP-binding</keyword>
<feature type="binding site" evidence="2">
    <location>
        <begin position="235"/>
        <end position="242"/>
    </location>
    <ligand>
        <name>ATP</name>
        <dbReference type="ChEBI" id="CHEBI:30616"/>
    </ligand>
</feature>
<dbReference type="InterPro" id="IPR003812">
    <property type="entry name" value="Fido"/>
</dbReference>
<feature type="active site" evidence="1">
    <location>
        <position position="231"/>
    </location>
</feature>
<dbReference type="Proteomes" id="UP000487882">
    <property type="component" value="Unassembled WGS sequence"/>
</dbReference>
<dbReference type="InterPro" id="IPR036388">
    <property type="entry name" value="WH-like_DNA-bd_sf"/>
</dbReference>
<dbReference type="Gene3D" id="1.10.10.10">
    <property type="entry name" value="Winged helix-like DNA-binding domain superfamily/Winged helix DNA-binding domain"/>
    <property type="match status" value="1"/>
</dbReference>
<comment type="caution">
    <text evidence="4">The sequence shown here is derived from an EMBL/GenBank/DDBJ whole genome shotgun (WGS) entry which is preliminary data.</text>
</comment>
<dbReference type="AlphaFoldDB" id="A0A7K1J4L1"/>
<dbReference type="RefSeq" id="WP_155588361.1">
    <property type="nucleotide sequence ID" value="NZ_WNLP01000002.1"/>
</dbReference>
<keyword evidence="4" id="KW-0132">Cell division</keyword>
<keyword evidence="4" id="KW-0131">Cell cycle</keyword>
<dbReference type="EMBL" id="WNLP01000002">
    <property type="protein sequence ID" value="MUH59385.1"/>
    <property type="molecule type" value="Genomic_DNA"/>
</dbReference>
<reference evidence="4 5" key="1">
    <citation type="submission" date="2019-09" db="EMBL/GenBank/DDBJ databases">
        <title>Bifidobacterium canis sp. nov., isolated from the digestive tract of German Shepherd dog puppy.</title>
        <authorList>
            <person name="Bunesova V."/>
        </authorList>
    </citation>
    <scope>NUCLEOTIDE SEQUENCE [LARGE SCALE GENOMIC DNA]</scope>
    <source>
        <strain evidence="4 5">GSD1FS</strain>
    </source>
</reference>
<name>A0A7K1J4L1_9BIFI</name>
<dbReference type="Pfam" id="PF02661">
    <property type="entry name" value="Fic"/>
    <property type="match status" value="1"/>
</dbReference>
<keyword evidence="5" id="KW-1185">Reference proteome</keyword>
<evidence type="ECO:0000256" key="2">
    <source>
        <dbReference type="PIRSR" id="PIRSR640198-2"/>
    </source>
</evidence>
<dbReference type="SUPFAM" id="SSF140931">
    <property type="entry name" value="Fic-like"/>
    <property type="match status" value="1"/>
</dbReference>
<dbReference type="SUPFAM" id="SSF46785">
    <property type="entry name" value="Winged helix' DNA-binding domain"/>
    <property type="match status" value="1"/>
</dbReference>
<gene>
    <name evidence="4" type="ORF">GSD1FS_0706</name>
</gene>
<proteinExistence type="predicted"/>
<evidence type="ECO:0000259" key="3">
    <source>
        <dbReference type="PROSITE" id="PS51459"/>
    </source>
</evidence>
<feature type="binding site" evidence="2">
    <location>
        <begin position="272"/>
        <end position="273"/>
    </location>
    <ligand>
        <name>ATP</name>
        <dbReference type="ChEBI" id="CHEBI:30616"/>
    </ligand>
</feature>
<evidence type="ECO:0000256" key="1">
    <source>
        <dbReference type="PIRSR" id="PIRSR640198-1"/>
    </source>
</evidence>
<sequence length="406" mass="45778">MHSEYKTLARLFHADRSTDSFAHLEQRASERLTAESTFRTGINTSMGELFVGVPRELTLKLNDVLLAERKVSRLWNAVTGAMRRNYITQSIASEMLSTNEIEGVRSTRKEVTQAITAAENNTSARFSELARLYLELDDSTAEFPRTLEQIREIYNKIAAGEIDANTMPDGALFRAQDVDVVGPHGTAIHSGVSGEAQISALLTQMISLAHSSSMPGVIRASVAHFLFEYVHPFYDGNGRTGRYLLALALNADFSLPTVLSLSQTIADNKERYYRAFTVAEDPLNHGELTFFVEMMLDYIAQAQQRLIDELEARDVQMERIETLCKKLAKENTLSQRAMNLLYVLLQVESFDTVKSMSLQNVAGQLQLSKQSVRRYIHELEEHDLVEITSQKPLKVRVSERVRQQLV</sequence>
<protein>
    <submittedName>
        <fullName evidence="4">Cell division protein Fic</fullName>
    </submittedName>
</protein>
<evidence type="ECO:0000313" key="5">
    <source>
        <dbReference type="Proteomes" id="UP000487882"/>
    </source>
</evidence>
<dbReference type="InterPro" id="IPR040198">
    <property type="entry name" value="Fido_containing"/>
</dbReference>
<evidence type="ECO:0000313" key="4">
    <source>
        <dbReference type="EMBL" id="MUH59385.1"/>
    </source>
</evidence>
<dbReference type="PANTHER" id="PTHR13504:SF40">
    <property type="entry name" value="FIDO DOMAIN-CONTAINING PROTEIN"/>
    <property type="match status" value="1"/>
</dbReference>